<organism evidence="1 2">
    <name type="scientific">candidate division WS6 bacterium 34_10</name>
    <dbReference type="NCBI Taxonomy" id="1641389"/>
    <lineage>
        <taxon>Bacteria</taxon>
        <taxon>Candidatus Dojkabacteria</taxon>
    </lineage>
</organism>
<comment type="caution">
    <text evidence="1">The sequence shown here is derived from an EMBL/GenBank/DDBJ whole genome shotgun (WGS) entry which is preliminary data.</text>
</comment>
<evidence type="ECO:0000313" key="2">
    <source>
        <dbReference type="Proteomes" id="UP000053904"/>
    </source>
</evidence>
<evidence type="ECO:0008006" key="3">
    <source>
        <dbReference type="Google" id="ProtNLM"/>
    </source>
</evidence>
<dbReference type="EMBL" id="LGGO01000006">
    <property type="protein sequence ID" value="KUK77779.1"/>
    <property type="molecule type" value="Genomic_DNA"/>
</dbReference>
<sequence>MHTLIKSLRNIVKESKEKDYDESKIRVILKEYLQDIILYALYNNSQTSKLIFYGGSSLRKIYDLDRFSEDLDFENPEGIGSKIISNIIKKYFDEIDLQTVECKIQESNNIMRVTVKFPIVKELGMSGYDNEKLHVKVEVNNHLTDSYPTELTSKMLRNYPVIMKHYDLSTLFACKIIACLNREYVKGKKDIYVKGRDFYDLVWFMNNTKVLPNEKKLLDVNKEYFVENVFNLLDEKVKSIKPSDLFEDLQYLIEDGEYAKKWCDNFHQIYLSGRKRFLALK</sequence>
<reference evidence="2" key="1">
    <citation type="journal article" date="2015" name="MBio">
        <title>Genome-Resolved Metagenomic Analysis Reveals Roles for Candidate Phyla and Other Microbial Community Members in Biogeochemical Transformations in Oil Reservoirs.</title>
        <authorList>
            <person name="Hu P."/>
            <person name="Tom L."/>
            <person name="Singh A."/>
            <person name="Thomas B.C."/>
            <person name="Baker B.J."/>
            <person name="Piceno Y.M."/>
            <person name="Andersen G.L."/>
            <person name="Banfield J.F."/>
        </authorList>
    </citation>
    <scope>NUCLEOTIDE SEQUENCE [LARGE SCALE GENOMIC DNA]</scope>
</reference>
<dbReference type="AlphaFoldDB" id="A0A101HJ46"/>
<accession>A0A101HJ46</accession>
<dbReference type="Pfam" id="PF08843">
    <property type="entry name" value="AbiEii"/>
    <property type="match status" value="1"/>
</dbReference>
<dbReference type="Proteomes" id="UP000053904">
    <property type="component" value="Unassembled WGS sequence"/>
</dbReference>
<name>A0A101HJ46_9BACT</name>
<dbReference type="InterPro" id="IPR014942">
    <property type="entry name" value="AbiEii"/>
</dbReference>
<gene>
    <name evidence="1" type="ORF">XD93_0097</name>
</gene>
<proteinExistence type="predicted"/>
<dbReference type="PATRIC" id="fig|1641389.3.peg.1173"/>
<evidence type="ECO:0000313" key="1">
    <source>
        <dbReference type="EMBL" id="KUK77779.1"/>
    </source>
</evidence>
<dbReference type="Gene3D" id="3.10.450.620">
    <property type="entry name" value="JHP933, nucleotidyltransferase-like core domain"/>
    <property type="match status" value="1"/>
</dbReference>
<protein>
    <recommendedName>
        <fullName evidence="3">Nucleotidyl transferase AbiEii/AbiGii toxin family protein</fullName>
    </recommendedName>
</protein>